<keyword evidence="1" id="KW-0472">Membrane</keyword>
<gene>
    <name evidence="3" type="ORF">J2S05_002129</name>
</gene>
<sequence>MAKIPGKVRSALDETYKEIQLKSSQRKKKRYVQRMVISAAAVVLAGFVLMNDDVQASFSQLFQSDRGVNKAISEGYVQKDGHSVSNKGIEITLSDHFYDDRKLGMNIKMKFEDVKQLKDVERVTFDYRLKNGDGTYLIESIPDTEPRKGDGTLYFSGGGEEAFLHNSEGLVQIEALYDNIGEEAVPVINDATLEVEMIKLWRNGDFESINGEWRVPMNDMEKRSESKPTKYIALDETAPIKIKEATANPTSLYLEFEVEGDYREQEHIFSEMLILDTEGNDYGADMYSISSNDNYQTTTISTTFQISSYDHLDSFAFRINDIGEVELKKID</sequence>
<keyword evidence="4" id="KW-1185">Reference proteome</keyword>
<dbReference type="Proteomes" id="UP001225034">
    <property type="component" value="Unassembled WGS sequence"/>
</dbReference>
<feature type="transmembrane region" description="Helical" evidence="1">
    <location>
        <begin position="31"/>
        <end position="50"/>
    </location>
</feature>
<keyword evidence="1" id="KW-1133">Transmembrane helix</keyword>
<dbReference type="EMBL" id="JAUSUA010000002">
    <property type="protein sequence ID" value="MDQ0207330.1"/>
    <property type="molecule type" value="Genomic_DNA"/>
</dbReference>
<evidence type="ECO:0000313" key="4">
    <source>
        <dbReference type="Proteomes" id="UP001225034"/>
    </source>
</evidence>
<proteinExistence type="predicted"/>
<dbReference type="Gene3D" id="2.60.40.1630">
    <property type="entry name" value="bacillus anthracis domain"/>
    <property type="match status" value="1"/>
</dbReference>
<comment type="caution">
    <text evidence="3">The sequence shown here is derived from an EMBL/GenBank/DDBJ whole genome shotgun (WGS) entry which is preliminary data.</text>
</comment>
<dbReference type="Pfam" id="PF13786">
    <property type="entry name" value="DUF4179"/>
    <property type="match status" value="1"/>
</dbReference>
<keyword evidence="1" id="KW-0812">Transmembrane</keyword>
<reference evidence="3 4" key="1">
    <citation type="submission" date="2023-07" db="EMBL/GenBank/DDBJ databases">
        <title>Genomic Encyclopedia of Type Strains, Phase IV (KMG-IV): sequencing the most valuable type-strain genomes for metagenomic binning, comparative biology and taxonomic classification.</title>
        <authorList>
            <person name="Goeker M."/>
        </authorList>
    </citation>
    <scope>NUCLEOTIDE SEQUENCE [LARGE SCALE GENOMIC DNA]</scope>
    <source>
        <strain evidence="3 4">DSM 19154</strain>
    </source>
</reference>
<feature type="domain" description="DUF4179" evidence="2">
    <location>
        <begin position="27"/>
        <end position="109"/>
    </location>
</feature>
<protein>
    <recommendedName>
        <fullName evidence="2">DUF4179 domain-containing protein</fullName>
    </recommendedName>
</protein>
<evidence type="ECO:0000256" key="1">
    <source>
        <dbReference type="SAM" id="Phobius"/>
    </source>
</evidence>
<evidence type="ECO:0000313" key="3">
    <source>
        <dbReference type="EMBL" id="MDQ0207330.1"/>
    </source>
</evidence>
<organism evidence="3 4">
    <name type="scientific">Alkalicoccobacillus murimartini</name>
    <dbReference type="NCBI Taxonomy" id="171685"/>
    <lineage>
        <taxon>Bacteria</taxon>
        <taxon>Bacillati</taxon>
        <taxon>Bacillota</taxon>
        <taxon>Bacilli</taxon>
        <taxon>Bacillales</taxon>
        <taxon>Bacillaceae</taxon>
        <taxon>Alkalicoccobacillus</taxon>
    </lineage>
</organism>
<evidence type="ECO:0000259" key="2">
    <source>
        <dbReference type="Pfam" id="PF13786"/>
    </source>
</evidence>
<dbReference type="InterPro" id="IPR025436">
    <property type="entry name" value="DUF4179"/>
</dbReference>
<name>A0ABT9YIL2_9BACI</name>
<accession>A0ABT9YIL2</accession>
<dbReference type="RefSeq" id="WP_306982526.1">
    <property type="nucleotide sequence ID" value="NZ_JAUSUA010000002.1"/>
</dbReference>